<feature type="compositionally biased region" description="Basic and acidic residues" evidence="1">
    <location>
        <begin position="46"/>
        <end position="57"/>
    </location>
</feature>
<dbReference type="Proteomes" id="UP000238479">
    <property type="component" value="Chromosome 4"/>
</dbReference>
<dbReference type="EMBL" id="PDCK01000042">
    <property type="protein sequence ID" value="PRQ35853.1"/>
    <property type="molecule type" value="Genomic_DNA"/>
</dbReference>
<feature type="region of interest" description="Disordered" evidence="1">
    <location>
        <begin position="36"/>
        <end position="57"/>
    </location>
</feature>
<name>A0A2P6QNW8_ROSCH</name>
<evidence type="ECO:0000256" key="1">
    <source>
        <dbReference type="SAM" id="MobiDB-lite"/>
    </source>
</evidence>
<evidence type="ECO:0000313" key="2">
    <source>
        <dbReference type="EMBL" id="PRQ35853.1"/>
    </source>
</evidence>
<proteinExistence type="predicted"/>
<dbReference type="AlphaFoldDB" id="A0A2P6QNW8"/>
<reference evidence="2 3" key="1">
    <citation type="journal article" date="2018" name="Nat. Genet.">
        <title>The Rosa genome provides new insights in the design of modern roses.</title>
        <authorList>
            <person name="Bendahmane M."/>
        </authorList>
    </citation>
    <scope>NUCLEOTIDE SEQUENCE [LARGE SCALE GENOMIC DNA]</scope>
    <source>
        <strain evidence="3">cv. Old Blush</strain>
    </source>
</reference>
<accession>A0A2P6QNW8</accession>
<gene>
    <name evidence="2" type="ORF">RchiOBHm_Chr4g0385001</name>
</gene>
<sequence length="57" mass="6469">MIDLCRVVGLCKLFEDLTINIEDNLQMEMKCTSHSSQMVTNVDDGPGEKKMLKESYS</sequence>
<evidence type="ECO:0000313" key="3">
    <source>
        <dbReference type="Proteomes" id="UP000238479"/>
    </source>
</evidence>
<dbReference type="Gramene" id="PRQ35853">
    <property type="protein sequence ID" value="PRQ35853"/>
    <property type="gene ID" value="RchiOBHm_Chr4g0385001"/>
</dbReference>
<organism evidence="2 3">
    <name type="scientific">Rosa chinensis</name>
    <name type="common">China rose</name>
    <dbReference type="NCBI Taxonomy" id="74649"/>
    <lineage>
        <taxon>Eukaryota</taxon>
        <taxon>Viridiplantae</taxon>
        <taxon>Streptophyta</taxon>
        <taxon>Embryophyta</taxon>
        <taxon>Tracheophyta</taxon>
        <taxon>Spermatophyta</taxon>
        <taxon>Magnoliopsida</taxon>
        <taxon>eudicotyledons</taxon>
        <taxon>Gunneridae</taxon>
        <taxon>Pentapetalae</taxon>
        <taxon>rosids</taxon>
        <taxon>fabids</taxon>
        <taxon>Rosales</taxon>
        <taxon>Rosaceae</taxon>
        <taxon>Rosoideae</taxon>
        <taxon>Rosoideae incertae sedis</taxon>
        <taxon>Rosa</taxon>
    </lineage>
</organism>
<comment type="caution">
    <text evidence="2">The sequence shown here is derived from an EMBL/GenBank/DDBJ whole genome shotgun (WGS) entry which is preliminary data.</text>
</comment>
<protein>
    <submittedName>
        <fullName evidence="2">Uncharacterized protein</fullName>
    </submittedName>
</protein>
<keyword evidence="3" id="KW-1185">Reference proteome</keyword>